<evidence type="ECO:0000313" key="1">
    <source>
        <dbReference type="EMBL" id="KAJ3006499.1"/>
    </source>
</evidence>
<dbReference type="Proteomes" id="UP001144978">
    <property type="component" value="Unassembled WGS sequence"/>
</dbReference>
<name>A0ACC1Q1X4_9APHY</name>
<evidence type="ECO:0000313" key="2">
    <source>
        <dbReference type="Proteomes" id="UP001144978"/>
    </source>
</evidence>
<comment type="caution">
    <text evidence="1">The sequence shown here is derived from an EMBL/GenBank/DDBJ whole genome shotgun (WGS) entry which is preliminary data.</text>
</comment>
<dbReference type="EMBL" id="JANSHE010000852">
    <property type="protein sequence ID" value="KAJ3006499.1"/>
    <property type="molecule type" value="Genomic_DNA"/>
</dbReference>
<keyword evidence="2" id="KW-1185">Reference proteome</keyword>
<protein>
    <submittedName>
        <fullName evidence="1">Uncharacterized protein</fullName>
    </submittedName>
</protein>
<gene>
    <name evidence="1" type="ORF">NUW54_g3912</name>
</gene>
<reference evidence="1" key="1">
    <citation type="submission" date="2022-08" db="EMBL/GenBank/DDBJ databases">
        <title>Genome Sequence of Pycnoporus sanguineus.</title>
        <authorList>
            <person name="Buettner E."/>
        </authorList>
    </citation>
    <scope>NUCLEOTIDE SEQUENCE</scope>
    <source>
        <strain evidence="1">CG-C14</strain>
    </source>
</reference>
<accession>A0ACC1Q1X4</accession>
<organism evidence="1 2">
    <name type="scientific">Trametes sanguinea</name>
    <dbReference type="NCBI Taxonomy" id="158606"/>
    <lineage>
        <taxon>Eukaryota</taxon>
        <taxon>Fungi</taxon>
        <taxon>Dikarya</taxon>
        <taxon>Basidiomycota</taxon>
        <taxon>Agaricomycotina</taxon>
        <taxon>Agaricomycetes</taxon>
        <taxon>Polyporales</taxon>
        <taxon>Polyporaceae</taxon>
        <taxon>Trametes</taxon>
    </lineage>
</organism>
<sequence>MLTIMIPTFTFAIVATGDTCVAHMLRRILWTWMNLLQFCISNQTSSVAEDMLNKPWRPLPARRLSLRVARTIRWVLIPASLVLSSRFDGYAPPSSAALVIATLAHNELELGAHWLTRNMLNATGYAAFNLGAMSISCSDRLQGRRRRPPDWTGVPMPV</sequence>
<proteinExistence type="predicted"/>